<dbReference type="EMBL" id="SRLO01007244">
    <property type="protein sequence ID" value="TNN28145.1"/>
    <property type="molecule type" value="Genomic_DNA"/>
</dbReference>
<evidence type="ECO:0000256" key="1">
    <source>
        <dbReference type="SAM" id="MobiDB-lite"/>
    </source>
</evidence>
<feature type="region of interest" description="Disordered" evidence="1">
    <location>
        <begin position="91"/>
        <end position="131"/>
    </location>
</feature>
<sequence length="172" mass="19078">MRAAVDASATRELQRQNSPFGRTLVFTESLNAPHLNVGSSLALFFYDIALTDRVTTTVSAPQVETCGGSRFKSSRIDDVCSRGARRLSESLRSERRRHAGGFGPEETRLRRTGSRDNTACRTPPPTYRTPRDGVLTMFTHEPLLQLDSRSPSGVVFLLFSTATRLLVRSQFA</sequence>
<dbReference type="Proteomes" id="UP000314294">
    <property type="component" value="Unassembled WGS sequence"/>
</dbReference>
<comment type="caution">
    <text evidence="2">The sequence shown here is derived from an EMBL/GenBank/DDBJ whole genome shotgun (WGS) entry which is preliminary data.</text>
</comment>
<accession>A0A4Z2EHB5</accession>
<organism evidence="2 3">
    <name type="scientific">Liparis tanakae</name>
    <name type="common">Tanaka's snailfish</name>
    <dbReference type="NCBI Taxonomy" id="230148"/>
    <lineage>
        <taxon>Eukaryota</taxon>
        <taxon>Metazoa</taxon>
        <taxon>Chordata</taxon>
        <taxon>Craniata</taxon>
        <taxon>Vertebrata</taxon>
        <taxon>Euteleostomi</taxon>
        <taxon>Actinopterygii</taxon>
        <taxon>Neopterygii</taxon>
        <taxon>Teleostei</taxon>
        <taxon>Neoteleostei</taxon>
        <taxon>Acanthomorphata</taxon>
        <taxon>Eupercaria</taxon>
        <taxon>Perciformes</taxon>
        <taxon>Cottioidei</taxon>
        <taxon>Cottales</taxon>
        <taxon>Liparidae</taxon>
        <taxon>Liparis</taxon>
    </lineage>
</organism>
<keyword evidence="3" id="KW-1185">Reference proteome</keyword>
<proteinExistence type="predicted"/>
<dbReference type="AlphaFoldDB" id="A0A4Z2EHB5"/>
<name>A0A4Z2EHB5_9TELE</name>
<evidence type="ECO:0000313" key="3">
    <source>
        <dbReference type="Proteomes" id="UP000314294"/>
    </source>
</evidence>
<evidence type="ECO:0000313" key="2">
    <source>
        <dbReference type="EMBL" id="TNN28145.1"/>
    </source>
</evidence>
<protein>
    <submittedName>
        <fullName evidence="2">Uncharacterized protein</fullName>
    </submittedName>
</protein>
<reference evidence="2 3" key="1">
    <citation type="submission" date="2019-03" db="EMBL/GenBank/DDBJ databases">
        <title>First draft genome of Liparis tanakae, snailfish: a comprehensive survey of snailfish specific genes.</title>
        <authorList>
            <person name="Kim W."/>
            <person name="Song I."/>
            <person name="Jeong J.-H."/>
            <person name="Kim D."/>
            <person name="Kim S."/>
            <person name="Ryu S."/>
            <person name="Song J.Y."/>
            <person name="Lee S.K."/>
        </authorList>
    </citation>
    <scope>NUCLEOTIDE SEQUENCE [LARGE SCALE GENOMIC DNA]</scope>
    <source>
        <tissue evidence="2">Muscle</tissue>
    </source>
</reference>
<gene>
    <name evidence="2" type="ORF">EYF80_061707</name>
</gene>